<reference evidence="2" key="1">
    <citation type="journal article" date="2023" name="Science">
        <title>Genome structures resolve the early diversification of teleost fishes.</title>
        <authorList>
            <person name="Parey E."/>
            <person name="Louis A."/>
            <person name="Montfort J."/>
            <person name="Bouchez O."/>
            <person name="Roques C."/>
            <person name="Iampietro C."/>
            <person name="Lluch J."/>
            <person name="Castinel A."/>
            <person name="Donnadieu C."/>
            <person name="Desvignes T."/>
            <person name="Floi Bucao C."/>
            <person name="Jouanno E."/>
            <person name="Wen M."/>
            <person name="Mejri S."/>
            <person name="Dirks R."/>
            <person name="Jansen H."/>
            <person name="Henkel C."/>
            <person name="Chen W.J."/>
            <person name="Zahm M."/>
            <person name="Cabau C."/>
            <person name="Klopp C."/>
            <person name="Thompson A.W."/>
            <person name="Robinson-Rechavi M."/>
            <person name="Braasch I."/>
            <person name="Lecointre G."/>
            <person name="Bobe J."/>
            <person name="Postlethwait J.H."/>
            <person name="Berthelot C."/>
            <person name="Roest Crollius H."/>
            <person name="Guiguen Y."/>
        </authorList>
    </citation>
    <scope>NUCLEOTIDE SEQUENCE</scope>
    <source>
        <strain evidence="2">NC1722</strain>
    </source>
</reference>
<comment type="caution">
    <text evidence="2">The sequence shown here is derived from an EMBL/GenBank/DDBJ whole genome shotgun (WGS) entry which is preliminary data.</text>
</comment>
<keyword evidence="3" id="KW-1185">Reference proteome</keyword>
<proteinExistence type="predicted"/>
<name>A0AAD7WSM9_9TELE</name>
<evidence type="ECO:0000313" key="3">
    <source>
        <dbReference type="Proteomes" id="UP001221898"/>
    </source>
</evidence>
<evidence type="ECO:0000256" key="1">
    <source>
        <dbReference type="SAM" id="MobiDB-lite"/>
    </source>
</evidence>
<evidence type="ECO:0000313" key="2">
    <source>
        <dbReference type="EMBL" id="KAJ8406889.1"/>
    </source>
</evidence>
<protein>
    <submittedName>
        <fullName evidence="2">Uncharacterized protein</fullName>
    </submittedName>
</protein>
<sequence length="83" mass="9200">MRKDRGAGYLMLNFYNLMLPGSSALSVATPKSEEEESRGRRGARYSTTFVKTLRQLSTTVPLSAKGGGIHTLRTSKLKDTYRS</sequence>
<dbReference type="EMBL" id="JAINUG010000041">
    <property type="protein sequence ID" value="KAJ8406889.1"/>
    <property type="molecule type" value="Genomic_DNA"/>
</dbReference>
<organism evidence="2 3">
    <name type="scientific">Aldrovandia affinis</name>
    <dbReference type="NCBI Taxonomy" id="143900"/>
    <lineage>
        <taxon>Eukaryota</taxon>
        <taxon>Metazoa</taxon>
        <taxon>Chordata</taxon>
        <taxon>Craniata</taxon>
        <taxon>Vertebrata</taxon>
        <taxon>Euteleostomi</taxon>
        <taxon>Actinopterygii</taxon>
        <taxon>Neopterygii</taxon>
        <taxon>Teleostei</taxon>
        <taxon>Notacanthiformes</taxon>
        <taxon>Halosauridae</taxon>
        <taxon>Aldrovandia</taxon>
    </lineage>
</organism>
<dbReference type="AlphaFoldDB" id="A0AAD7WSM9"/>
<accession>A0AAD7WSM9</accession>
<feature type="region of interest" description="Disordered" evidence="1">
    <location>
        <begin position="25"/>
        <end position="44"/>
    </location>
</feature>
<dbReference type="Proteomes" id="UP001221898">
    <property type="component" value="Unassembled WGS sequence"/>
</dbReference>
<gene>
    <name evidence="2" type="ORF">AAFF_G00291650</name>
</gene>